<dbReference type="InterPro" id="IPR048342">
    <property type="entry name" value="DUF1285_C"/>
</dbReference>
<reference evidence="3 4" key="1">
    <citation type="submission" date="2019-07" db="EMBL/GenBank/DDBJ databases">
        <title>Whole genome shotgun sequence of Halomonas pacifica NBRC 102220.</title>
        <authorList>
            <person name="Hosoyama A."/>
            <person name="Uohara A."/>
            <person name="Ohji S."/>
            <person name="Ichikawa N."/>
        </authorList>
    </citation>
    <scope>NUCLEOTIDE SEQUENCE [LARGE SCALE GENOMIC DNA]</scope>
    <source>
        <strain evidence="3 4">NBRC 102220</strain>
    </source>
</reference>
<accession>A0A510XBK6</accession>
<evidence type="ECO:0000259" key="2">
    <source>
        <dbReference type="Pfam" id="PF21028"/>
    </source>
</evidence>
<dbReference type="Pfam" id="PF06938">
    <property type="entry name" value="DUF1285_N"/>
    <property type="match status" value="1"/>
</dbReference>
<evidence type="ECO:0008006" key="5">
    <source>
        <dbReference type="Google" id="ProtNLM"/>
    </source>
</evidence>
<feature type="domain" description="DUF1285" evidence="2">
    <location>
        <begin position="85"/>
        <end position="175"/>
    </location>
</feature>
<dbReference type="RefSeq" id="WP_146804155.1">
    <property type="nucleotide sequence ID" value="NZ_BJUK01000051.1"/>
</dbReference>
<dbReference type="InterPro" id="IPR023361">
    <property type="entry name" value="DUF1285_beta_roll_sf"/>
</dbReference>
<gene>
    <name evidence="3" type="ORF">HPA02_31090</name>
</gene>
<keyword evidence="4" id="KW-1185">Reference proteome</keyword>
<evidence type="ECO:0000259" key="1">
    <source>
        <dbReference type="Pfam" id="PF06938"/>
    </source>
</evidence>
<dbReference type="Gene3D" id="2.30.270.10">
    <property type="entry name" value="duf1285 protein"/>
    <property type="match status" value="1"/>
</dbReference>
<proteinExistence type="predicted"/>
<organism evidence="3 4">
    <name type="scientific">Bisbaumannia pacifica</name>
    <dbReference type="NCBI Taxonomy" id="77098"/>
    <lineage>
        <taxon>Bacteria</taxon>
        <taxon>Pseudomonadati</taxon>
        <taxon>Pseudomonadota</taxon>
        <taxon>Gammaproteobacteria</taxon>
        <taxon>Oceanospirillales</taxon>
        <taxon>Halomonadaceae</taxon>
        <taxon>Bisbaumannia</taxon>
    </lineage>
</organism>
<dbReference type="EMBL" id="BJUK01000051">
    <property type="protein sequence ID" value="GEK48826.1"/>
    <property type="molecule type" value="Genomic_DNA"/>
</dbReference>
<feature type="domain" description="DUF1285" evidence="1">
    <location>
        <begin position="17"/>
        <end position="83"/>
    </location>
</feature>
<dbReference type="Proteomes" id="UP000321275">
    <property type="component" value="Unassembled WGS sequence"/>
</dbReference>
<dbReference type="PIRSF" id="PIRSF029557">
    <property type="entry name" value="UCP029557"/>
    <property type="match status" value="1"/>
</dbReference>
<name>A0A510XBK6_9GAMM</name>
<dbReference type="InterPro" id="IPR010707">
    <property type="entry name" value="DUF1285"/>
</dbReference>
<dbReference type="AlphaFoldDB" id="A0A510XBK6"/>
<comment type="caution">
    <text evidence="3">The sequence shown here is derived from an EMBL/GenBank/DDBJ whole genome shotgun (WGS) entry which is preliminary data.</text>
</comment>
<evidence type="ECO:0000313" key="3">
    <source>
        <dbReference type="EMBL" id="GEK48826.1"/>
    </source>
</evidence>
<sequence>MSLEPLLAHLAPLGPMPPLERWDPPLSGDMDLTIDAEGHWIHEGAPIRRAPLVRLLASVLRREADGHYYLVSPEEKWRIRVVDRPLLIVDADRDEGGDWWLTTQVGERVRLDGDHLLTLSRTPDGARVPELALRHGLSGRLNRPLFYRLVEAAEHRRRGETLALGLASGGHWHPLGCLDADGNEVACD</sequence>
<evidence type="ECO:0000313" key="4">
    <source>
        <dbReference type="Proteomes" id="UP000321275"/>
    </source>
</evidence>
<dbReference type="InterPro" id="IPR048341">
    <property type="entry name" value="DUF1285_N"/>
</dbReference>
<protein>
    <recommendedName>
        <fullName evidence="5">DUF1285 domain-containing protein</fullName>
    </recommendedName>
</protein>
<dbReference type="Gene3D" id="3.10.540.10">
    <property type="entry name" value="duf1285 like domain"/>
    <property type="match status" value="1"/>
</dbReference>
<dbReference type="OrthoDB" id="3078366at2"/>
<dbReference type="Pfam" id="PF21028">
    <property type="entry name" value="DUF1285_C"/>
    <property type="match status" value="1"/>
</dbReference>